<evidence type="ECO:0000256" key="1">
    <source>
        <dbReference type="PROSITE-ProRule" id="PRU00169"/>
    </source>
</evidence>
<dbReference type="PROSITE" id="PS50930">
    <property type="entry name" value="HTH_LYTTR"/>
    <property type="match status" value="1"/>
</dbReference>
<feature type="modified residue" description="4-aspartylphosphate" evidence="1">
    <location>
        <position position="55"/>
    </location>
</feature>
<dbReference type="FunFam" id="3.40.50.2300:FF:000361">
    <property type="entry name" value="Two-component system response regulator"/>
    <property type="match status" value="1"/>
</dbReference>
<evidence type="ECO:0000313" key="5">
    <source>
        <dbReference type="Proteomes" id="UP000187464"/>
    </source>
</evidence>
<sequence>MKIVIVEDEFVAAQNLERMIQEVDGSTEILAVLQSVEESVEWFSINASPDVVFMDIHLADGDVFSVFEEVEILSPIIFTTAYDEYALKAFEVNSIDYLLKPIIRQDLERAMNKLTSLTSQQNNRELVSQIMQSMHESKIPYKRHFLIPNKDKLTPLPVDEIAYIYTEFKIAKIICFNQKTFSLDNSLDELMSQLNPAQFFRANRQYIVSHRAIEDMSIWFGGKLAVNLSMETPERIIVSRARNRDFKNWYMDNIL</sequence>
<evidence type="ECO:0000259" key="3">
    <source>
        <dbReference type="PROSITE" id="PS50930"/>
    </source>
</evidence>
<feature type="domain" description="HTH LytTR-type" evidence="3">
    <location>
        <begin position="145"/>
        <end position="252"/>
    </location>
</feature>
<dbReference type="PANTHER" id="PTHR37299:SF1">
    <property type="entry name" value="STAGE 0 SPORULATION PROTEIN A HOMOLOG"/>
    <property type="match status" value="1"/>
</dbReference>
<dbReference type="Pfam" id="PF04397">
    <property type="entry name" value="LytTR"/>
    <property type="match status" value="1"/>
</dbReference>
<evidence type="ECO:0000259" key="2">
    <source>
        <dbReference type="PROSITE" id="PS50110"/>
    </source>
</evidence>
<dbReference type="SUPFAM" id="SSF52172">
    <property type="entry name" value="CheY-like"/>
    <property type="match status" value="1"/>
</dbReference>
<dbReference type="EMBL" id="LT605205">
    <property type="protein sequence ID" value="SCD20852.1"/>
    <property type="molecule type" value="Genomic_DNA"/>
</dbReference>
<reference evidence="4 5" key="1">
    <citation type="submission" date="2016-08" db="EMBL/GenBank/DDBJ databases">
        <authorList>
            <person name="Seilhamer J.J."/>
        </authorList>
    </citation>
    <scope>NUCLEOTIDE SEQUENCE [LARGE SCALE GENOMIC DNA]</scope>
    <source>
        <strain evidence="4">M3/6</strain>
    </source>
</reference>
<dbReference type="Gene3D" id="3.40.50.2300">
    <property type="match status" value="1"/>
</dbReference>
<dbReference type="GO" id="GO:0000156">
    <property type="term" value="F:phosphorelay response regulator activity"/>
    <property type="evidence" value="ECO:0007669"/>
    <property type="project" value="InterPro"/>
</dbReference>
<dbReference type="KEGG" id="psac:PSM36_2045"/>
<dbReference type="STRING" id="1642647.PSM36_2045"/>
<dbReference type="InterPro" id="IPR001789">
    <property type="entry name" value="Sig_transdc_resp-reg_receiver"/>
</dbReference>
<feature type="domain" description="Response regulatory" evidence="2">
    <location>
        <begin position="2"/>
        <end position="115"/>
    </location>
</feature>
<keyword evidence="1" id="KW-0597">Phosphoprotein</keyword>
<keyword evidence="5" id="KW-1185">Reference proteome</keyword>
<dbReference type="AlphaFoldDB" id="A0A1R3T408"/>
<dbReference type="Gene3D" id="2.40.50.1020">
    <property type="entry name" value="LytTr DNA-binding domain"/>
    <property type="match status" value="1"/>
</dbReference>
<dbReference type="PANTHER" id="PTHR37299">
    <property type="entry name" value="TRANSCRIPTIONAL REGULATOR-RELATED"/>
    <property type="match status" value="1"/>
</dbReference>
<dbReference type="InterPro" id="IPR007492">
    <property type="entry name" value="LytTR_DNA-bd_dom"/>
</dbReference>
<keyword evidence="4" id="KW-0238">DNA-binding</keyword>
<gene>
    <name evidence="4" type="ORF">PSM36_2045</name>
</gene>
<name>A0A1R3T408_9BACT</name>
<dbReference type="PROSITE" id="PS50110">
    <property type="entry name" value="RESPONSE_REGULATORY"/>
    <property type="match status" value="1"/>
</dbReference>
<evidence type="ECO:0000313" key="4">
    <source>
        <dbReference type="EMBL" id="SCD20852.1"/>
    </source>
</evidence>
<proteinExistence type="predicted"/>
<dbReference type="InterPro" id="IPR011006">
    <property type="entry name" value="CheY-like_superfamily"/>
</dbReference>
<dbReference type="SMART" id="SM00448">
    <property type="entry name" value="REC"/>
    <property type="match status" value="1"/>
</dbReference>
<accession>A0A1R3T408</accession>
<protein>
    <submittedName>
        <fullName evidence="4">DNA-binding response regulator</fullName>
    </submittedName>
</protein>
<dbReference type="RefSeq" id="WP_076930784.1">
    <property type="nucleotide sequence ID" value="NZ_LT605205.1"/>
</dbReference>
<organism evidence="4 5">
    <name type="scientific">Proteiniphilum saccharofermentans</name>
    <dbReference type="NCBI Taxonomy" id="1642647"/>
    <lineage>
        <taxon>Bacteria</taxon>
        <taxon>Pseudomonadati</taxon>
        <taxon>Bacteroidota</taxon>
        <taxon>Bacteroidia</taxon>
        <taxon>Bacteroidales</taxon>
        <taxon>Dysgonomonadaceae</taxon>
        <taxon>Proteiniphilum</taxon>
    </lineage>
</organism>
<dbReference type="InterPro" id="IPR046947">
    <property type="entry name" value="LytR-like"/>
</dbReference>
<dbReference type="Proteomes" id="UP000187464">
    <property type="component" value="Chromosome I"/>
</dbReference>
<dbReference type="GO" id="GO:0003677">
    <property type="term" value="F:DNA binding"/>
    <property type="evidence" value="ECO:0007669"/>
    <property type="project" value="UniProtKB-KW"/>
</dbReference>
<dbReference type="SMART" id="SM00850">
    <property type="entry name" value="LytTR"/>
    <property type="match status" value="1"/>
</dbReference>
<dbReference type="Pfam" id="PF00072">
    <property type="entry name" value="Response_reg"/>
    <property type="match status" value="1"/>
</dbReference>